<dbReference type="GO" id="GO:0004843">
    <property type="term" value="F:cysteine-type deubiquitinase activity"/>
    <property type="evidence" value="ECO:0007669"/>
    <property type="project" value="UniProtKB-UniRule"/>
</dbReference>
<evidence type="ECO:0000256" key="3">
    <source>
        <dbReference type="ARBA" id="ARBA00022670"/>
    </source>
</evidence>
<dbReference type="GO" id="GO:0016579">
    <property type="term" value="P:protein deubiquitination"/>
    <property type="evidence" value="ECO:0007669"/>
    <property type="project" value="InterPro"/>
</dbReference>
<feature type="compositionally biased region" description="Basic residues" evidence="6">
    <location>
        <begin position="146"/>
        <end position="158"/>
    </location>
</feature>
<gene>
    <name evidence="8" type="ORF">PBIL07802_LOCUS9350</name>
</gene>
<dbReference type="GO" id="GO:0006508">
    <property type="term" value="P:proteolysis"/>
    <property type="evidence" value="ECO:0007669"/>
    <property type="project" value="UniProtKB-KW"/>
</dbReference>
<dbReference type="InterPro" id="IPR038765">
    <property type="entry name" value="Papain-like_cys_pep_sf"/>
</dbReference>
<feature type="domain" description="USP" evidence="7">
    <location>
        <begin position="22"/>
        <end position="389"/>
    </location>
</feature>
<dbReference type="PANTHER" id="PTHR24006">
    <property type="entry name" value="UBIQUITIN CARBOXYL-TERMINAL HYDROLASE"/>
    <property type="match status" value="1"/>
</dbReference>
<reference evidence="8" key="1">
    <citation type="submission" date="2021-01" db="EMBL/GenBank/DDBJ databases">
        <authorList>
            <person name="Corre E."/>
            <person name="Pelletier E."/>
            <person name="Niang G."/>
            <person name="Scheremetjew M."/>
            <person name="Finn R."/>
            <person name="Kale V."/>
            <person name="Holt S."/>
            <person name="Cochrane G."/>
            <person name="Meng A."/>
            <person name="Brown T."/>
            <person name="Cohen L."/>
        </authorList>
    </citation>
    <scope>NUCLEOTIDE SEQUENCE</scope>
    <source>
        <strain evidence="8">NIES-2562</strain>
    </source>
</reference>
<dbReference type="GO" id="GO:0005634">
    <property type="term" value="C:nucleus"/>
    <property type="evidence" value="ECO:0007669"/>
    <property type="project" value="TreeGrafter"/>
</dbReference>
<dbReference type="PANTHER" id="PTHR24006:SF733">
    <property type="entry name" value="RE52890P"/>
    <property type="match status" value="1"/>
</dbReference>
<dbReference type="GO" id="GO:0005829">
    <property type="term" value="C:cytosol"/>
    <property type="evidence" value="ECO:0007669"/>
    <property type="project" value="TreeGrafter"/>
</dbReference>
<keyword evidence="4 5" id="KW-0378">Hydrolase</keyword>
<dbReference type="Gene3D" id="3.90.70.10">
    <property type="entry name" value="Cysteine proteinases"/>
    <property type="match status" value="1"/>
</dbReference>
<feature type="region of interest" description="Disordered" evidence="6">
    <location>
        <begin position="133"/>
        <end position="173"/>
    </location>
</feature>
<accession>A0A7S3D5Z0</accession>
<keyword evidence="5" id="KW-0833">Ubl conjugation pathway</keyword>
<comment type="catalytic activity">
    <reaction evidence="1 5">
        <text>Thiol-dependent hydrolysis of ester, thioester, amide, peptide and isopeptide bonds formed by the C-terminal Gly of ubiquitin (a 76-residue protein attached to proteins as an intracellular targeting signal).</text>
        <dbReference type="EC" id="3.4.19.12"/>
    </reaction>
</comment>
<dbReference type="AlphaFoldDB" id="A0A7S3D5Z0"/>
<proteinExistence type="inferred from homology"/>
<dbReference type="InterPro" id="IPR050164">
    <property type="entry name" value="Peptidase_C19"/>
</dbReference>
<evidence type="ECO:0000256" key="6">
    <source>
        <dbReference type="SAM" id="MobiDB-lite"/>
    </source>
</evidence>
<dbReference type="PROSITE" id="PS50235">
    <property type="entry name" value="USP_3"/>
    <property type="match status" value="1"/>
</dbReference>
<protein>
    <recommendedName>
        <fullName evidence="5">Ubiquitin carboxyl-terminal hydrolase</fullName>
        <ecNumber evidence="5">3.4.19.12</ecNumber>
    </recommendedName>
</protein>
<organism evidence="8">
    <name type="scientific">Palpitomonas bilix</name>
    <dbReference type="NCBI Taxonomy" id="652834"/>
    <lineage>
        <taxon>Eukaryota</taxon>
        <taxon>Eukaryota incertae sedis</taxon>
    </lineage>
</organism>
<dbReference type="EMBL" id="HBIB01014522">
    <property type="protein sequence ID" value="CAE0247160.1"/>
    <property type="molecule type" value="Transcribed_RNA"/>
</dbReference>
<sequence>MGAGSSKKESKLKDGPPDKDCLGLQNFGNTCYCNSVLQALYHCNSFKERIIELHPLLEAKEERSLLRELCMLFFEMDSAATKGRKHYIAPRRFMHVLQEENEIFSGYMHQDAHEFFMFLLNHISDELKQLDRVSGEGGEGEEKEGKKRKKKKKKRNSRKNADDEEDGEDLEKSEATAISSGLMVETNTKTLVEEVFGGTLVAETCCLMCETITTRKESFLDLSVDIESNTSIVGCLRSFSNKEKMEDKNKYLCDKCCCLTEAYRRMKVKELPRILVLHMKRFKYSERLQRFTKLNYRVSFPHDLRLLNTSSDAVDPDRLYKLFAVVIHIGSELNHGHYIAVVKHNDKWHVYNDEVTRRVHEDSLSRYFGLVEEKHRTTEIGYMLYYEGANNLSVDQRTAVSPLRLDKVQVSMMGDENHV</sequence>
<dbReference type="PROSITE" id="PS00973">
    <property type="entry name" value="USP_2"/>
    <property type="match status" value="1"/>
</dbReference>
<dbReference type="EC" id="3.4.19.12" evidence="5"/>
<dbReference type="SUPFAM" id="SSF54001">
    <property type="entry name" value="Cysteine proteinases"/>
    <property type="match status" value="1"/>
</dbReference>
<dbReference type="InterPro" id="IPR018200">
    <property type="entry name" value="USP_CS"/>
</dbReference>
<evidence type="ECO:0000313" key="8">
    <source>
        <dbReference type="EMBL" id="CAE0247160.1"/>
    </source>
</evidence>
<keyword evidence="5" id="KW-0788">Thiol protease</keyword>
<evidence type="ECO:0000256" key="4">
    <source>
        <dbReference type="ARBA" id="ARBA00022801"/>
    </source>
</evidence>
<evidence type="ECO:0000256" key="1">
    <source>
        <dbReference type="ARBA" id="ARBA00000707"/>
    </source>
</evidence>
<comment type="similarity">
    <text evidence="2 5">Belongs to the peptidase C19 family.</text>
</comment>
<dbReference type="PROSITE" id="PS00972">
    <property type="entry name" value="USP_1"/>
    <property type="match status" value="1"/>
</dbReference>
<feature type="compositionally biased region" description="Acidic residues" evidence="6">
    <location>
        <begin position="162"/>
        <end position="171"/>
    </location>
</feature>
<name>A0A7S3D5Z0_9EUKA</name>
<dbReference type="InterPro" id="IPR001394">
    <property type="entry name" value="Peptidase_C19_UCH"/>
</dbReference>
<evidence type="ECO:0000256" key="5">
    <source>
        <dbReference type="RuleBase" id="RU366025"/>
    </source>
</evidence>
<dbReference type="InterPro" id="IPR028889">
    <property type="entry name" value="USP"/>
</dbReference>
<evidence type="ECO:0000256" key="2">
    <source>
        <dbReference type="ARBA" id="ARBA00009085"/>
    </source>
</evidence>
<keyword evidence="3 5" id="KW-0645">Protease</keyword>
<evidence type="ECO:0000259" key="7">
    <source>
        <dbReference type="PROSITE" id="PS50235"/>
    </source>
</evidence>
<dbReference type="Pfam" id="PF00443">
    <property type="entry name" value="UCH"/>
    <property type="match status" value="1"/>
</dbReference>